<dbReference type="InterPro" id="IPR006224">
    <property type="entry name" value="PsdUridine_synth_RluA-like_CS"/>
</dbReference>
<protein>
    <recommendedName>
        <fullName evidence="5">Pseudouridine synthase</fullName>
        <ecNumber evidence="5">5.4.99.-</ecNumber>
    </recommendedName>
</protein>
<name>A0A9D1M9F5_9BACT</name>
<dbReference type="PROSITE" id="PS01129">
    <property type="entry name" value="PSI_RLU"/>
    <property type="match status" value="1"/>
</dbReference>
<dbReference type="Gene3D" id="3.30.2350.10">
    <property type="entry name" value="Pseudouridine synthase"/>
    <property type="match status" value="1"/>
</dbReference>
<gene>
    <name evidence="7" type="ORF">IAB03_10100</name>
</gene>
<evidence type="ECO:0000259" key="6">
    <source>
        <dbReference type="Pfam" id="PF00849"/>
    </source>
</evidence>
<reference evidence="7" key="2">
    <citation type="journal article" date="2021" name="PeerJ">
        <title>Extensive microbial diversity within the chicken gut microbiome revealed by metagenomics and culture.</title>
        <authorList>
            <person name="Gilroy R."/>
            <person name="Ravi A."/>
            <person name="Getino M."/>
            <person name="Pursley I."/>
            <person name="Horton D.L."/>
            <person name="Alikhan N.F."/>
            <person name="Baker D."/>
            <person name="Gharbi K."/>
            <person name="Hall N."/>
            <person name="Watson M."/>
            <person name="Adriaenssens E.M."/>
            <person name="Foster-Nyarko E."/>
            <person name="Jarju S."/>
            <person name="Secka A."/>
            <person name="Antonio M."/>
            <person name="Oren A."/>
            <person name="Chaudhuri R.R."/>
            <person name="La Ragione R."/>
            <person name="Hildebrand F."/>
            <person name="Pallen M.J."/>
        </authorList>
    </citation>
    <scope>NUCLEOTIDE SEQUENCE</scope>
    <source>
        <strain evidence="7">CHK158-818</strain>
    </source>
</reference>
<comment type="function">
    <text evidence="5">Responsible for synthesis of pseudouridine from uracil.</text>
</comment>
<dbReference type="PANTHER" id="PTHR21600">
    <property type="entry name" value="MITOCHONDRIAL RNA PSEUDOURIDINE SYNTHASE"/>
    <property type="match status" value="1"/>
</dbReference>
<dbReference type="AlphaFoldDB" id="A0A9D1M9F5"/>
<dbReference type="InterPro" id="IPR050188">
    <property type="entry name" value="RluA_PseudoU_synthase"/>
</dbReference>
<dbReference type="GO" id="GO:0009982">
    <property type="term" value="F:pseudouridine synthase activity"/>
    <property type="evidence" value="ECO:0007669"/>
    <property type="project" value="InterPro"/>
</dbReference>
<dbReference type="InterPro" id="IPR006225">
    <property type="entry name" value="PsdUridine_synth_RluC/D"/>
</dbReference>
<keyword evidence="2 5" id="KW-0413">Isomerase</keyword>
<comment type="catalytic activity">
    <reaction evidence="5">
        <text>a uridine in RNA = a pseudouridine in RNA</text>
        <dbReference type="Rhea" id="RHEA:48348"/>
        <dbReference type="Rhea" id="RHEA-COMP:12068"/>
        <dbReference type="Rhea" id="RHEA-COMP:12069"/>
        <dbReference type="ChEBI" id="CHEBI:65314"/>
        <dbReference type="ChEBI" id="CHEBI:65315"/>
    </reaction>
</comment>
<dbReference type="GO" id="GO:0003723">
    <property type="term" value="F:RNA binding"/>
    <property type="evidence" value="ECO:0007669"/>
    <property type="project" value="UniProtKB-KW"/>
</dbReference>
<organism evidence="7 8">
    <name type="scientific">Candidatus Gallibacteroides avistercoris</name>
    <dbReference type="NCBI Taxonomy" id="2840833"/>
    <lineage>
        <taxon>Bacteria</taxon>
        <taxon>Pseudomonadati</taxon>
        <taxon>Bacteroidota</taxon>
        <taxon>Bacteroidia</taxon>
        <taxon>Bacteroidales</taxon>
        <taxon>Bacteroidaceae</taxon>
        <taxon>Bacteroidaceae incertae sedis</taxon>
        <taxon>Candidatus Gallibacteroides</taxon>
    </lineage>
</organism>
<dbReference type="EC" id="5.4.99.-" evidence="5"/>
<dbReference type="PANTHER" id="PTHR21600:SF44">
    <property type="entry name" value="RIBOSOMAL LARGE SUBUNIT PSEUDOURIDINE SYNTHASE D"/>
    <property type="match status" value="1"/>
</dbReference>
<dbReference type="InterPro" id="IPR020103">
    <property type="entry name" value="PsdUridine_synth_cat_dom_sf"/>
</dbReference>
<dbReference type="GO" id="GO:0140098">
    <property type="term" value="F:catalytic activity, acting on RNA"/>
    <property type="evidence" value="ECO:0007669"/>
    <property type="project" value="UniProtKB-ARBA"/>
</dbReference>
<evidence type="ECO:0000256" key="1">
    <source>
        <dbReference type="ARBA" id="ARBA00010876"/>
    </source>
</evidence>
<evidence type="ECO:0000256" key="4">
    <source>
        <dbReference type="PROSITE-ProRule" id="PRU00182"/>
    </source>
</evidence>
<dbReference type="SUPFAM" id="SSF55120">
    <property type="entry name" value="Pseudouridine synthase"/>
    <property type="match status" value="1"/>
</dbReference>
<dbReference type="GO" id="GO:0000455">
    <property type="term" value="P:enzyme-directed rRNA pseudouridine synthesis"/>
    <property type="evidence" value="ECO:0007669"/>
    <property type="project" value="TreeGrafter"/>
</dbReference>
<dbReference type="CDD" id="cd00165">
    <property type="entry name" value="S4"/>
    <property type="match status" value="1"/>
</dbReference>
<evidence type="ECO:0000256" key="5">
    <source>
        <dbReference type="RuleBase" id="RU362028"/>
    </source>
</evidence>
<evidence type="ECO:0000313" key="7">
    <source>
        <dbReference type="EMBL" id="HIU56141.1"/>
    </source>
</evidence>
<feature type="active site" evidence="3">
    <location>
        <position position="146"/>
    </location>
</feature>
<feature type="domain" description="Pseudouridine synthase RsuA/RluA-like" evidence="6">
    <location>
        <begin position="99"/>
        <end position="249"/>
    </location>
</feature>
<keyword evidence="4" id="KW-0694">RNA-binding</keyword>
<dbReference type="Pfam" id="PF00849">
    <property type="entry name" value="PseudoU_synth_2"/>
    <property type="match status" value="1"/>
</dbReference>
<comment type="caution">
    <text evidence="7">The sequence shown here is derived from an EMBL/GenBank/DDBJ whole genome shotgun (WGS) entry which is preliminary data.</text>
</comment>
<dbReference type="CDD" id="cd02869">
    <property type="entry name" value="PseudoU_synth_RluA_like"/>
    <property type="match status" value="1"/>
</dbReference>
<evidence type="ECO:0000256" key="2">
    <source>
        <dbReference type="ARBA" id="ARBA00023235"/>
    </source>
</evidence>
<reference evidence="7" key="1">
    <citation type="submission" date="2020-10" db="EMBL/GenBank/DDBJ databases">
        <authorList>
            <person name="Gilroy R."/>
        </authorList>
    </citation>
    <scope>NUCLEOTIDE SEQUENCE</scope>
    <source>
        <strain evidence="7">CHK158-818</strain>
    </source>
</reference>
<proteinExistence type="inferred from homology"/>
<evidence type="ECO:0000313" key="8">
    <source>
        <dbReference type="Proteomes" id="UP000824112"/>
    </source>
</evidence>
<dbReference type="PROSITE" id="PS50889">
    <property type="entry name" value="S4"/>
    <property type="match status" value="1"/>
</dbReference>
<accession>A0A9D1M9F5</accession>
<dbReference type="EMBL" id="DVNA01000233">
    <property type="protein sequence ID" value="HIU56141.1"/>
    <property type="molecule type" value="Genomic_DNA"/>
</dbReference>
<evidence type="ECO:0000256" key="3">
    <source>
        <dbReference type="PIRSR" id="PIRSR606225-1"/>
    </source>
</evidence>
<dbReference type="Proteomes" id="UP000824112">
    <property type="component" value="Unassembled WGS sequence"/>
</dbReference>
<comment type="similarity">
    <text evidence="1 5">Belongs to the pseudouridine synthase RluA family.</text>
</comment>
<dbReference type="InterPro" id="IPR006145">
    <property type="entry name" value="PsdUridine_synth_RsuA/RluA"/>
</dbReference>
<dbReference type="NCBIfam" id="TIGR00005">
    <property type="entry name" value="rluA_subfam"/>
    <property type="match status" value="1"/>
</dbReference>
<sequence>MKKISQHSKKSSYNRDTNIQYFHVEKNDTLLNFLFQTFPEKSKTTVKSYLSHKQVAVNKTVCSQFDHPLQPGDSVAVNFDRNFSELKHPMLKLVYEDDYFVVVNKANGLLTVATDLEKNKTAFRIVSDYVKSQHPRNHIFVLHRLDKDTSGLLVFAKSPEIQSEMQRNWERAVTDRKYVAVIEGRPEKMSGELTSYLCENKAFKVYSSPTNQGQFARTRYQIIKAGKQYSLVELELGTGRKNQIRVHMSEIGHSIAGDKKYGAKSNPIKRIALHAFKLAFIHPITKEELSFSTPIPKSFQALVG</sequence>